<name>A0A380G3G8_9STAP</name>
<keyword evidence="3 5" id="KW-0456">Lyase</keyword>
<dbReference type="PANTHER" id="PTHR43699:SF1">
    <property type="entry name" value="3-DEHYDROQUINATE DEHYDRATASE"/>
    <property type="match status" value="1"/>
</dbReference>
<dbReference type="EMBL" id="UHDO01000001">
    <property type="protein sequence ID" value="SUM44788.1"/>
    <property type="molecule type" value="Genomic_DNA"/>
</dbReference>
<evidence type="ECO:0000313" key="7">
    <source>
        <dbReference type="EMBL" id="TGE17630.1"/>
    </source>
</evidence>
<feature type="binding site" evidence="5">
    <location>
        <position position="70"/>
    </location>
    <ligand>
        <name>3-dehydroquinate</name>
        <dbReference type="ChEBI" id="CHEBI:32364"/>
    </ligand>
</feature>
<dbReference type="SUPFAM" id="SSF51569">
    <property type="entry name" value="Aldolase"/>
    <property type="match status" value="1"/>
</dbReference>
<dbReference type="AlphaFoldDB" id="A0A380G3G8"/>
<dbReference type="GO" id="GO:0046279">
    <property type="term" value="P:3,4-dihydroxybenzoate biosynthetic process"/>
    <property type="evidence" value="ECO:0007669"/>
    <property type="project" value="UniProtKB-ARBA"/>
</dbReference>
<dbReference type="GO" id="GO:0008652">
    <property type="term" value="P:amino acid biosynthetic process"/>
    <property type="evidence" value="ECO:0007669"/>
    <property type="project" value="UniProtKB-KW"/>
</dbReference>
<dbReference type="InterPro" id="IPR001381">
    <property type="entry name" value="DHquinase_I"/>
</dbReference>
<protein>
    <recommendedName>
        <fullName evidence="5">3-dehydroquinate dehydratase</fullName>
        <shortName evidence="5">3-dehydroquinase</shortName>
        <ecNumber evidence="5">4.2.1.10</ecNumber>
    </recommendedName>
    <alternativeName>
        <fullName evidence="5">Type I DHQase</fullName>
    </alternativeName>
    <alternativeName>
        <fullName evidence="5">Type I dehydroquinase</fullName>
        <shortName evidence="5">DHQ1</shortName>
    </alternativeName>
</protein>
<comment type="subunit">
    <text evidence="5">Homodimer.</text>
</comment>
<organism evidence="6 8">
    <name type="scientific">Staphylococcus petrasii</name>
    <dbReference type="NCBI Taxonomy" id="1276936"/>
    <lineage>
        <taxon>Bacteria</taxon>
        <taxon>Bacillati</taxon>
        <taxon>Bacillota</taxon>
        <taxon>Bacilli</taxon>
        <taxon>Bacillales</taxon>
        <taxon>Staphylococcaceae</taxon>
        <taxon>Staphylococcus</taxon>
    </lineage>
</organism>
<gene>
    <name evidence="5 6" type="primary">aroD</name>
    <name evidence="7" type="ORF">BJR09_05730</name>
    <name evidence="6" type="ORF">NCTC13830_02198</name>
</gene>
<sequence>MTTVEVAATIAPTELIDDATLNDLNQYQNEIDIVELRIDQWPENHIQLLTKNLEILHKQDANFKVLVTYRTSSQGGKGSLPYEAYMKLLQDIVHLDCYHMIDIEWDSDYDVFAHRDLVRLAQENYKQVVVAYHNFQETPDIDILKFTYYKMHQLNPDYVKIAVMPQCREDVATLLQAMAASVDAVYPKVIGISMSQLGVVSRVAQGAFGGSVSYGCLGEPQAPGQIHVKTLKAQLSFYEDM</sequence>
<comment type="catalytic activity">
    <reaction evidence="1 5">
        <text>3-dehydroquinate = 3-dehydroshikimate + H2O</text>
        <dbReference type="Rhea" id="RHEA:21096"/>
        <dbReference type="ChEBI" id="CHEBI:15377"/>
        <dbReference type="ChEBI" id="CHEBI:16630"/>
        <dbReference type="ChEBI" id="CHEBI:32364"/>
        <dbReference type="EC" id="4.2.1.10"/>
    </reaction>
</comment>
<dbReference type="Gene3D" id="3.20.20.70">
    <property type="entry name" value="Aldolase class I"/>
    <property type="match status" value="1"/>
</dbReference>
<keyword evidence="4 5" id="KW-0704">Schiff base</keyword>
<evidence type="ECO:0000256" key="4">
    <source>
        <dbReference type="ARBA" id="ARBA00023270"/>
    </source>
</evidence>
<dbReference type="EC" id="4.2.1.10" evidence="5"/>
<reference evidence="6 8" key="1">
    <citation type="submission" date="2018-06" db="EMBL/GenBank/DDBJ databases">
        <authorList>
            <consortium name="Pathogen Informatics"/>
            <person name="Doyle S."/>
        </authorList>
    </citation>
    <scope>NUCLEOTIDE SEQUENCE [LARGE SCALE GENOMIC DNA]</scope>
    <source>
        <strain evidence="6 8">NCTC13830</strain>
    </source>
</reference>
<keyword evidence="9" id="KW-1185">Reference proteome</keyword>
<feature type="binding site" evidence="5">
    <location>
        <position position="225"/>
    </location>
    <ligand>
        <name>3-dehydroquinate</name>
        <dbReference type="ChEBI" id="CHEBI:32364"/>
    </ligand>
</feature>
<dbReference type="Pfam" id="PF01487">
    <property type="entry name" value="DHquinase_I"/>
    <property type="match status" value="1"/>
</dbReference>
<dbReference type="NCBIfam" id="TIGR01093">
    <property type="entry name" value="aroD"/>
    <property type="match status" value="1"/>
</dbReference>
<dbReference type="CDD" id="cd00502">
    <property type="entry name" value="DHQase_I"/>
    <property type="match status" value="1"/>
</dbReference>
<dbReference type="GO" id="GO:0009073">
    <property type="term" value="P:aromatic amino acid family biosynthetic process"/>
    <property type="evidence" value="ECO:0007669"/>
    <property type="project" value="UniProtKB-KW"/>
</dbReference>
<evidence type="ECO:0000256" key="2">
    <source>
        <dbReference type="ARBA" id="ARBA00023141"/>
    </source>
</evidence>
<evidence type="ECO:0000256" key="5">
    <source>
        <dbReference type="HAMAP-Rule" id="MF_00214"/>
    </source>
</evidence>
<dbReference type="GO" id="GO:0009423">
    <property type="term" value="P:chorismate biosynthetic process"/>
    <property type="evidence" value="ECO:0007669"/>
    <property type="project" value="UniProtKB-UniRule"/>
</dbReference>
<proteinExistence type="inferred from homology"/>
<feature type="binding site" evidence="5">
    <location>
        <position position="202"/>
    </location>
    <ligand>
        <name>3-dehydroquinate</name>
        <dbReference type="ChEBI" id="CHEBI:32364"/>
    </ligand>
</feature>
<dbReference type="Proteomes" id="UP000297598">
    <property type="component" value="Unassembled WGS sequence"/>
</dbReference>
<evidence type="ECO:0000256" key="3">
    <source>
        <dbReference type="ARBA" id="ARBA00023239"/>
    </source>
</evidence>
<feature type="active site" description="Proton donor/acceptor" evidence="5">
    <location>
        <position position="133"/>
    </location>
</feature>
<evidence type="ECO:0000313" key="9">
    <source>
        <dbReference type="Proteomes" id="UP000297598"/>
    </source>
</evidence>
<dbReference type="HAMAP" id="MF_00214">
    <property type="entry name" value="AroD"/>
    <property type="match status" value="1"/>
</dbReference>
<feature type="binding site" evidence="5">
    <location>
        <begin position="35"/>
        <end position="37"/>
    </location>
    <ligand>
        <name>3-dehydroquinate</name>
        <dbReference type="ChEBI" id="CHEBI:32364"/>
    </ligand>
</feature>
<dbReference type="OrthoDB" id="9813659at2"/>
<comment type="similarity">
    <text evidence="5">Belongs to the type-I 3-dehydroquinase family.</text>
</comment>
<dbReference type="InterPro" id="IPR013785">
    <property type="entry name" value="Aldolase_TIM"/>
</dbReference>
<comment type="pathway">
    <text evidence="5">Metabolic intermediate biosynthesis; chorismate biosynthesis; chorismate from D-erythrose 4-phosphate and phosphoenolpyruvate: step 3/7.</text>
</comment>
<dbReference type="GO" id="GO:0003855">
    <property type="term" value="F:3-dehydroquinate dehydratase activity"/>
    <property type="evidence" value="ECO:0007669"/>
    <property type="project" value="UniProtKB-UniRule"/>
</dbReference>
<evidence type="ECO:0000313" key="8">
    <source>
        <dbReference type="Proteomes" id="UP000254047"/>
    </source>
</evidence>
<dbReference type="PANTHER" id="PTHR43699">
    <property type="entry name" value="3-DEHYDROQUINATE DEHYDRATASE"/>
    <property type="match status" value="1"/>
</dbReference>
<reference evidence="7 9" key="2">
    <citation type="submission" date="2019-04" db="EMBL/GenBank/DDBJ databases">
        <title>Genomic characterization of Staphylococcus petrasii strains.</title>
        <authorList>
            <person name="Vrbovska V."/>
            <person name="Kovarovic V."/>
            <person name="Maslanova I."/>
            <person name="Indrakova A."/>
            <person name="Petras P."/>
            <person name="Sedo O."/>
            <person name="Svec P."/>
            <person name="Fisarova L."/>
            <person name="Sedlacek I."/>
            <person name="Doskar J."/>
            <person name="Pantucek R."/>
        </authorList>
    </citation>
    <scope>NUCLEOTIDE SEQUENCE [LARGE SCALE GENOMIC DNA]</scope>
    <source>
        <strain evidence="7 9">P5404</strain>
    </source>
</reference>
<dbReference type="RefSeq" id="WP_103298698.1">
    <property type="nucleotide sequence ID" value="NZ_PPQT01000099.1"/>
</dbReference>
<dbReference type="Proteomes" id="UP000254047">
    <property type="component" value="Unassembled WGS sequence"/>
</dbReference>
<dbReference type="EMBL" id="SRLS01000007">
    <property type="protein sequence ID" value="TGE17630.1"/>
    <property type="molecule type" value="Genomic_DNA"/>
</dbReference>
<keyword evidence="5" id="KW-0028">Amino-acid biosynthesis</keyword>
<accession>A0A380G3G8</accession>
<comment type="caution">
    <text evidence="5">Lacks conserved residue(s) required for the propagation of feature annotation.</text>
</comment>
<feature type="active site" description="Schiff-base intermediate with substrate" evidence="5">
    <location>
        <position position="160"/>
    </location>
</feature>
<dbReference type="UniPathway" id="UPA00053">
    <property type="reaction ID" value="UER00086"/>
</dbReference>
<evidence type="ECO:0000256" key="1">
    <source>
        <dbReference type="ARBA" id="ARBA00001864"/>
    </source>
</evidence>
<comment type="function">
    <text evidence="5">Involved in the third step of the chorismate pathway, which leads to the biosynthesis of aromatic amino acids. Catalyzes the cis-dehydration of 3-dehydroquinate (DHQ) and introduces the first double bond of the aromatic ring to yield 3-dehydroshikimate.</text>
</comment>
<dbReference type="InterPro" id="IPR050146">
    <property type="entry name" value="Type-I_3-dehydroquinase"/>
</dbReference>
<evidence type="ECO:0000313" key="6">
    <source>
        <dbReference type="EMBL" id="SUM44788.1"/>
    </source>
</evidence>
<keyword evidence="2 5" id="KW-0057">Aromatic amino acid biosynthesis</keyword>